<evidence type="ECO:0000313" key="1">
    <source>
        <dbReference type="EMBL" id="ERH29825.1"/>
    </source>
</evidence>
<comment type="caution">
    <text evidence="1">The sequence shown here is derived from an EMBL/GenBank/DDBJ whole genome shotgun (WGS) entry which is preliminary data.</text>
</comment>
<dbReference type="Proteomes" id="UP000016519">
    <property type="component" value="Unassembled WGS sequence"/>
</dbReference>
<dbReference type="AlphaFoldDB" id="U1QQP0"/>
<accession>U1QQP0</accession>
<protein>
    <submittedName>
        <fullName evidence="1">Uncharacterized protein</fullName>
    </submittedName>
</protein>
<dbReference type="HOGENOM" id="CLU_3303675_0_0_11"/>
<evidence type="ECO:0000313" key="2">
    <source>
        <dbReference type="Proteomes" id="UP000016519"/>
    </source>
</evidence>
<organism evidence="1 2">
    <name type="scientific">Alloscardovia omnicolens F0580</name>
    <dbReference type="NCBI Taxonomy" id="1321816"/>
    <lineage>
        <taxon>Bacteria</taxon>
        <taxon>Bacillati</taxon>
        <taxon>Actinomycetota</taxon>
        <taxon>Actinomycetes</taxon>
        <taxon>Bifidobacteriales</taxon>
        <taxon>Bifidobacteriaceae</taxon>
        <taxon>Alloscardovia</taxon>
    </lineage>
</organism>
<dbReference type="EMBL" id="AWSI01000040">
    <property type="protein sequence ID" value="ERH29825.1"/>
    <property type="molecule type" value="Genomic_DNA"/>
</dbReference>
<sequence length="39" mass="4660">MIEQTPANRLLSFTSTLMRKELKLKEGLKTRLFRCKLYT</sequence>
<keyword evidence="2" id="KW-1185">Reference proteome</keyword>
<reference evidence="1 2" key="1">
    <citation type="submission" date="2013-08" db="EMBL/GenBank/DDBJ databases">
        <authorList>
            <person name="Weinstock G."/>
            <person name="Sodergren E."/>
            <person name="Wylie T."/>
            <person name="Fulton L."/>
            <person name="Fulton R."/>
            <person name="Fronick C."/>
            <person name="O'Laughlin M."/>
            <person name="Godfrey J."/>
            <person name="Miner T."/>
            <person name="Herter B."/>
            <person name="Appelbaum E."/>
            <person name="Cordes M."/>
            <person name="Lek S."/>
            <person name="Wollam A."/>
            <person name="Pepin K.H."/>
            <person name="Palsikar V.B."/>
            <person name="Mitreva M."/>
            <person name="Wilson R.K."/>
        </authorList>
    </citation>
    <scope>NUCLEOTIDE SEQUENCE [LARGE SCALE GENOMIC DNA]</scope>
    <source>
        <strain evidence="1 2">F0580</strain>
    </source>
</reference>
<proteinExistence type="predicted"/>
<name>U1QQP0_9BIFI</name>
<gene>
    <name evidence="1" type="ORF">HMPREF9244_01454</name>
</gene>